<sequence>MQAQLDIPLDLICKDKFLLQCAMVVAGTTEEDITSVTVPFKDFFTIDIDEKYVEGKKLGVILVSPPNSITLSPVNERLNQVQSYEVSIPEDQNPNSIENLISHQTVTEDAKENKKDVAEDLKPIIKENTEESMQSKDVVHEMKDELISKTKKDLEEILKDIKDSKPLSVVASKLMDGDELKLVKEIEEVKSKIIGSESKLNEAERKISKLTEEKRLSTQDRKIVQELIFECGRESGKPIIFEIDGEEENHFKSLLYFLHKNKLKEEIKRSPSDIYGLLVVADKYGTTSCIKECSRSLKNLDMIEEVALLYLDPWSILMMTDVQNYGMIRSAKQFFMNKFGDFDSAPEKFDLYMVEAVLESSALQIDSEDDIYDLVVKWSEVQYPYERQRIQFLSERIHSLVRFVFMSRAKLIEAKFFWKKSLNQTPFP</sequence>
<dbReference type="Gene3D" id="3.30.710.10">
    <property type="entry name" value="Potassium Channel Kv1.1, Chain A"/>
    <property type="match status" value="1"/>
</dbReference>
<feature type="coiled-coil region" evidence="2">
    <location>
        <begin position="186"/>
        <end position="220"/>
    </location>
</feature>
<comment type="caution">
    <text evidence="3">The sequence shown here is derived from an EMBL/GenBank/DDBJ whole genome shotgun (WGS) entry which is preliminary data.</text>
</comment>
<evidence type="ECO:0000313" key="3">
    <source>
        <dbReference type="EMBL" id="KZM90368.1"/>
    </source>
</evidence>
<dbReference type="PANTHER" id="PTHR46336:SF3">
    <property type="entry name" value="BTB_POZ DOMAIN-CONTAINING PROTEIN POB1"/>
    <property type="match status" value="1"/>
</dbReference>
<organism evidence="3">
    <name type="scientific">Daucus carota subsp. sativus</name>
    <name type="common">Carrot</name>
    <dbReference type="NCBI Taxonomy" id="79200"/>
    <lineage>
        <taxon>Eukaryota</taxon>
        <taxon>Viridiplantae</taxon>
        <taxon>Streptophyta</taxon>
        <taxon>Embryophyta</taxon>
        <taxon>Tracheophyta</taxon>
        <taxon>Spermatophyta</taxon>
        <taxon>Magnoliopsida</taxon>
        <taxon>eudicotyledons</taxon>
        <taxon>Gunneridae</taxon>
        <taxon>Pentapetalae</taxon>
        <taxon>asterids</taxon>
        <taxon>campanulids</taxon>
        <taxon>Apiales</taxon>
        <taxon>Apiaceae</taxon>
        <taxon>Apioideae</taxon>
        <taxon>Scandiceae</taxon>
        <taxon>Daucinae</taxon>
        <taxon>Daucus</taxon>
        <taxon>Daucus sect. Daucus</taxon>
    </lineage>
</organism>
<keyword evidence="2" id="KW-0175">Coiled coil</keyword>
<evidence type="ECO:0000256" key="2">
    <source>
        <dbReference type="SAM" id="Coils"/>
    </source>
</evidence>
<protein>
    <recommendedName>
        <fullName evidence="4">BACK domain-containing protein</fullName>
    </recommendedName>
</protein>
<dbReference type="AlphaFoldDB" id="A0A164VHY7"/>
<dbReference type="STRING" id="79200.A0A164VHY7"/>
<accession>A0A164VHY7</accession>
<dbReference type="Gramene" id="KZM90368">
    <property type="protein sequence ID" value="KZM90368"/>
    <property type="gene ID" value="DCAR_022267"/>
</dbReference>
<evidence type="ECO:0000256" key="1">
    <source>
        <dbReference type="ARBA" id="ARBA00004906"/>
    </source>
</evidence>
<dbReference type="PANTHER" id="PTHR46336">
    <property type="entry name" value="OS02G0260700 PROTEIN"/>
    <property type="match status" value="1"/>
</dbReference>
<evidence type="ECO:0008006" key="4">
    <source>
        <dbReference type="Google" id="ProtNLM"/>
    </source>
</evidence>
<comment type="pathway">
    <text evidence="1">Protein modification; protein ubiquitination.</text>
</comment>
<dbReference type="InterPro" id="IPR045890">
    <property type="entry name" value="POB1-like"/>
</dbReference>
<dbReference type="EMBL" id="LNRQ01000006">
    <property type="protein sequence ID" value="KZM90368.1"/>
    <property type="molecule type" value="Genomic_DNA"/>
</dbReference>
<proteinExistence type="predicted"/>
<reference evidence="3" key="1">
    <citation type="journal article" date="2016" name="Nat. Genet.">
        <title>A high-quality carrot genome assembly provides new insights into carotenoid accumulation and asterid genome evolution.</title>
        <authorList>
            <person name="Iorizzo M."/>
            <person name="Ellison S."/>
            <person name="Senalik D."/>
            <person name="Zeng P."/>
            <person name="Satapoomin P."/>
            <person name="Huang J."/>
            <person name="Bowman M."/>
            <person name="Iovene M."/>
            <person name="Sanseverino W."/>
            <person name="Cavagnaro P."/>
            <person name="Yildiz M."/>
            <person name="Macko-Podgorni A."/>
            <person name="Moranska E."/>
            <person name="Grzebelus E."/>
            <person name="Grzebelus D."/>
            <person name="Ashrafi H."/>
            <person name="Zheng Z."/>
            <person name="Cheng S."/>
            <person name="Spooner D."/>
            <person name="Van Deynze A."/>
            <person name="Simon P."/>
        </authorList>
    </citation>
    <scope>NUCLEOTIDE SEQUENCE [LARGE SCALE GENOMIC DNA]</scope>
    <source>
        <tissue evidence="3">Leaf</tissue>
    </source>
</reference>
<name>A0A164VHY7_DAUCS</name>
<dbReference type="InterPro" id="IPR011333">
    <property type="entry name" value="SKP1/BTB/POZ_sf"/>
</dbReference>
<gene>
    <name evidence="3" type="ORF">DCAR_022267</name>
</gene>
<dbReference type="Gene3D" id="1.25.40.420">
    <property type="match status" value="1"/>
</dbReference>